<feature type="signal peptide" evidence="2">
    <location>
        <begin position="1"/>
        <end position="30"/>
    </location>
</feature>
<evidence type="ECO:0000313" key="3">
    <source>
        <dbReference type="EMBL" id="UQC74216.1"/>
    </source>
</evidence>
<sequence length="272" mass="30213">MTTSATTLLPRFLLPRFLLPALSPMWRVAATSTGRPAVTGASAALRRNAVWTIRYASSKPTKAGQKGPLILEKPAKFNPPSHGARLPKNNGPKHYGGPLSNQEVRAQRTREYPGMMAPEGTWAHWFFNSRKVHLFISLGTLTTLAISTLVLNFSQTSPFKHLLPPASEFWSSPIQFIRTWVHVMQLHERDRNEKAIAAHSRHTDDVAKRQYYRKVHGLDKENPIANFLGMKEESEEDKAVAAAAMEASPVAGDAEATAPAENGQRKKWLGIF</sequence>
<name>A0A9Q8SC59_9PEZI</name>
<dbReference type="Proteomes" id="UP000830671">
    <property type="component" value="Chromosome 1"/>
</dbReference>
<evidence type="ECO:0008006" key="5">
    <source>
        <dbReference type="Google" id="ProtNLM"/>
    </source>
</evidence>
<gene>
    <name evidence="3" type="ORF">CLUP02_00864</name>
</gene>
<evidence type="ECO:0000256" key="2">
    <source>
        <dbReference type="SAM" id="SignalP"/>
    </source>
</evidence>
<keyword evidence="4" id="KW-1185">Reference proteome</keyword>
<dbReference type="KEGG" id="clup:CLUP02_00864"/>
<feature type="region of interest" description="Disordered" evidence="1">
    <location>
        <begin position="60"/>
        <end position="100"/>
    </location>
</feature>
<reference evidence="3" key="1">
    <citation type="journal article" date="2021" name="Mol. Plant Microbe Interact.">
        <title>Complete Genome Sequence of the Plant-Pathogenic Fungus Colletotrichum lupini.</title>
        <authorList>
            <person name="Baroncelli R."/>
            <person name="Pensec F."/>
            <person name="Da Lio D."/>
            <person name="Boufleur T."/>
            <person name="Vicente I."/>
            <person name="Sarrocco S."/>
            <person name="Picot A."/>
            <person name="Baraldi E."/>
            <person name="Sukno S."/>
            <person name="Thon M."/>
            <person name="Le Floch G."/>
        </authorList>
    </citation>
    <scope>NUCLEOTIDE SEQUENCE</scope>
    <source>
        <strain evidence="3">IMI 504893</strain>
    </source>
</reference>
<feature type="chain" id="PRO_5040107323" description="Major facilitator superfamily protein" evidence="2">
    <location>
        <begin position="31"/>
        <end position="272"/>
    </location>
</feature>
<organism evidence="3 4">
    <name type="scientific">Colletotrichum lupini</name>
    <dbReference type="NCBI Taxonomy" id="145971"/>
    <lineage>
        <taxon>Eukaryota</taxon>
        <taxon>Fungi</taxon>
        <taxon>Dikarya</taxon>
        <taxon>Ascomycota</taxon>
        <taxon>Pezizomycotina</taxon>
        <taxon>Sordariomycetes</taxon>
        <taxon>Hypocreomycetidae</taxon>
        <taxon>Glomerellales</taxon>
        <taxon>Glomerellaceae</taxon>
        <taxon>Colletotrichum</taxon>
        <taxon>Colletotrichum acutatum species complex</taxon>
    </lineage>
</organism>
<keyword evidence="2" id="KW-0732">Signal</keyword>
<protein>
    <recommendedName>
        <fullName evidence="5">Major facilitator superfamily protein</fullName>
    </recommendedName>
</protein>
<accession>A0A9Q8SC59</accession>
<evidence type="ECO:0000256" key="1">
    <source>
        <dbReference type="SAM" id="MobiDB-lite"/>
    </source>
</evidence>
<dbReference type="RefSeq" id="XP_049135867.1">
    <property type="nucleotide sequence ID" value="XM_049279910.1"/>
</dbReference>
<proteinExistence type="predicted"/>
<dbReference type="GeneID" id="73334920"/>
<evidence type="ECO:0000313" key="4">
    <source>
        <dbReference type="Proteomes" id="UP000830671"/>
    </source>
</evidence>
<dbReference type="EMBL" id="CP019471">
    <property type="protein sequence ID" value="UQC74216.1"/>
    <property type="molecule type" value="Genomic_DNA"/>
</dbReference>
<dbReference type="AlphaFoldDB" id="A0A9Q8SC59"/>